<proteinExistence type="predicted"/>
<dbReference type="AlphaFoldDB" id="A0A8T4HA97"/>
<keyword evidence="4" id="KW-1185">Reference proteome</keyword>
<sequence>MIYKYLNSESLEQQMFSDLTIVKQFVALYIQQTPIDFALLSEAVDSGDYEKIRSQAHHIKPTMVYIGALSLKEHFQEMETLAKDRAPMENIQQEYIFLKTAIARLMEELTSYEKSLP</sequence>
<dbReference type="PROSITE" id="PS50894">
    <property type="entry name" value="HPT"/>
    <property type="match status" value="1"/>
</dbReference>
<evidence type="ECO:0000313" key="3">
    <source>
        <dbReference type="EMBL" id="MBP3943932.1"/>
    </source>
</evidence>
<dbReference type="SUPFAM" id="SSF47226">
    <property type="entry name" value="Histidine-containing phosphotransfer domain, HPT domain"/>
    <property type="match status" value="1"/>
</dbReference>
<dbReference type="InterPro" id="IPR008207">
    <property type="entry name" value="Sig_transdc_His_kin_Hpt_dom"/>
</dbReference>
<reference evidence="3" key="1">
    <citation type="submission" date="2021-03" db="EMBL/GenBank/DDBJ databases">
        <authorList>
            <person name="Lu T."/>
            <person name="Wang Q."/>
            <person name="Han X."/>
        </authorList>
    </citation>
    <scope>NUCLEOTIDE SEQUENCE</scope>
    <source>
        <strain evidence="3">WQ 2009</strain>
    </source>
</reference>
<dbReference type="GO" id="GO:0004672">
    <property type="term" value="F:protein kinase activity"/>
    <property type="evidence" value="ECO:0007669"/>
    <property type="project" value="UniProtKB-ARBA"/>
</dbReference>
<dbReference type="Proteomes" id="UP000679691">
    <property type="component" value="Unassembled WGS sequence"/>
</dbReference>
<accession>A0A8T4HA97</accession>
<comment type="caution">
    <text evidence="3">The sequence shown here is derived from an EMBL/GenBank/DDBJ whole genome shotgun (WGS) entry which is preliminary data.</text>
</comment>
<protein>
    <submittedName>
        <fullName evidence="3">Hpt domain-containing protein</fullName>
    </submittedName>
</protein>
<evidence type="ECO:0000313" key="4">
    <source>
        <dbReference type="Proteomes" id="UP000679691"/>
    </source>
</evidence>
<organism evidence="3 4">
    <name type="scientific">Rhinopithecimicrobium faecis</name>
    <dbReference type="NCBI Taxonomy" id="2820698"/>
    <lineage>
        <taxon>Bacteria</taxon>
        <taxon>Pseudomonadati</taxon>
        <taxon>Bacteroidota</taxon>
        <taxon>Sphingobacteriia</taxon>
        <taxon>Sphingobacteriales</taxon>
        <taxon>Sphingobacteriaceae</taxon>
        <taxon>Rhinopithecimicrobium</taxon>
    </lineage>
</organism>
<name>A0A8T4HA97_9SPHI</name>
<dbReference type="InterPro" id="IPR036641">
    <property type="entry name" value="HPT_dom_sf"/>
</dbReference>
<dbReference type="Pfam" id="PF01627">
    <property type="entry name" value="Hpt"/>
    <property type="match status" value="1"/>
</dbReference>
<dbReference type="GO" id="GO:0000160">
    <property type="term" value="P:phosphorelay signal transduction system"/>
    <property type="evidence" value="ECO:0007669"/>
    <property type="project" value="InterPro"/>
</dbReference>
<evidence type="ECO:0000259" key="2">
    <source>
        <dbReference type="PROSITE" id="PS50894"/>
    </source>
</evidence>
<gene>
    <name evidence="3" type="ORF">J5U18_10205</name>
</gene>
<evidence type="ECO:0000256" key="1">
    <source>
        <dbReference type="PROSITE-ProRule" id="PRU00110"/>
    </source>
</evidence>
<feature type="modified residue" description="Phosphohistidine" evidence="1">
    <location>
        <position position="57"/>
    </location>
</feature>
<dbReference type="EMBL" id="JAGKSB010000011">
    <property type="protein sequence ID" value="MBP3943932.1"/>
    <property type="molecule type" value="Genomic_DNA"/>
</dbReference>
<feature type="domain" description="HPt" evidence="2">
    <location>
        <begin position="18"/>
        <end position="117"/>
    </location>
</feature>
<keyword evidence="1" id="KW-0597">Phosphoprotein</keyword>
<dbReference type="Gene3D" id="1.20.120.160">
    <property type="entry name" value="HPT domain"/>
    <property type="match status" value="1"/>
</dbReference>
<dbReference type="RefSeq" id="WP_353547436.1">
    <property type="nucleotide sequence ID" value="NZ_JAGKSB010000011.1"/>
</dbReference>